<keyword evidence="2 5" id="KW-0732">Signal</keyword>
<evidence type="ECO:0000256" key="2">
    <source>
        <dbReference type="ARBA" id="ARBA00022729"/>
    </source>
</evidence>
<dbReference type="EMBL" id="JADCNL010000004">
    <property type="protein sequence ID" value="KAG0485524.1"/>
    <property type="molecule type" value="Genomic_DNA"/>
</dbReference>
<reference evidence="7 8" key="1">
    <citation type="journal article" date="2020" name="Nat. Food">
        <title>A phased Vanilla planifolia genome enables genetic improvement of flavour and production.</title>
        <authorList>
            <person name="Hasing T."/>
            <person name="Tang H."/>
            <person name="Brym M."/>
            <person name="Khazi F."/>
            <person name="Huang T."/>
            <person name="Chambers A.H."/>
        </authorList>
    </citation>
    <scope>NUCLEOTIDE SEQUENCE [LARGE SCALE GENOMIC DNA]</scope>
    <source>
        <tissue evidence="7">Leaf</tissue>
    </source>
</reference>
<dbReference type="Gene3D" id="1.10.110.10">
    <property type="entry name" value="Plant lipid-transfer and hydrophobic proteins"/>
    <property type="match status" value="1"/>
</dbReference>
<evidence type="ECO:0000256" key="1">
    <source>
        <dbReference type="ARBA" id="ARBA00009748"/>
    </source>
</evidence>
<dbReference type="SMART" id="SM00499">
    <property type="entry name" value="AAI"/>
    <property type="match status" value="1"/>
</dbReference>
<evidence type="ECO:0000313" key="7">
    <source>
        <dbReference type="EMBL" id="KAG0485524.1"/>
    </source>
</evidence>
<dbReference type="AlphaFoldDB" id="A0A835R6V3"/>
<feature type="chain" id="PRO_5032578331" description="Bifunctional inhibitor/plant lipid transfer protein/seed storage helical domain-containing protein" evidence="5">
    <location>
        <begin position="25"/>
        <end position="176"/>
    </location>
</feature>
<feature type="signal peptide" evidence="5">
    <location>
        <begin position="1"/>
        <end position="24"/>
    </location>
</feature>
<evidence type="ECO:0000256" key="4">
    <source>
        <dbReference type="ARBA" id="ARBA00023180"/>
    </source>
</evidence>
<keyword evidence="8" id="KW-1185">Reference proteome</keyword>
<keyword evidence="4" id="KW-0325">Glycoprotein</keyword>
<dbReference type="InterPro" id="IPR036312">
    <property type="entry name" value="Bifun_inhib/LTP/seed_sf"/>
</dbReference>
<dbReference type="OrthoDB" id="415460at2759"/>
<evidence type="ECO:0000256" key="5">
    <source>
        <dbReference type="SAM" id="SignalP"/>
    </source>
</evidence>
<proteinExistence type="inferred from homology"/>
<evidence type="ECO:0000259" key="6">
    <source>
        <dbReference type="SMART" id="SM00499"/>
    </source>
</evidence>
<dbReference type="Proteomes" id="UP000636800">
    <property type="component" value="Unassembled WGS sequence"/>
</dbReference>
<dbReference type="SUPFAM" id="SSF47699">
    <property type="entry name" value="Bifunctional inhibitor/lipid-transfer protein/seed storage 2S albumin"/>
    <property type="match status" value="1"/>
</dbReference>
<evidence type="ECO:0000313" key="8">
    <source>
        <dbReference type="Proteomes" id="UP000636800"/>
    </source>
</evidence>
<dbReference type="InterPro" id="IPR016140">
    <property type="entry name" value="Bifunc_inhib/LTP/seed_store"/>
</dbReference>
<protein>
    <recommendedName>
        <fullName evidence="6">Bifunctional inhibitor/plant lipid transfer protein/seed storage helical domain-containing protein</fullName>
    </recommendedName>
</protein>
<name>A0A835R6V3_VANPL</name>
<dbReference type="PANTHER" id="PTHR33044">
    <property type="entry name" value="BIFUNCTIONAL INHIBITOR/LIPID-TRANSFER PROTEIN/SEED STORAGE 2S ALBUMIN SUPERFAMILY PROTEIN-RELATED"/>
    <property type="match status" value="1"/>
</dbReference>
<dbReference type="CDD" id="cd00010">
    <property type="entry name" value="AAI_LTSS"/>
    <property type="match status" value="1"/>
</dbReference>
<sequence>MAHHMCHTVAMMVAVVVLAMGVAAVDDMIDCGEQVTELMPCLPFIEGEGQMATAVCCANAKTVVTNSFRCLCLIIKDRDSLGFQINVDRAVMLPVACNVPANISTCIGLLKLPSTSSAAREFLEFEQQIIKNEQAKGNSSSAQASSIGASSSLPSGGGGEGMIASLLLICLSFWAF</sequence>
<accession>A0A835R6V3</accession>
<comment type="caution">
    <text evidence="7">The sequence shown here is derived from an EMBL/GenBank/DDBJ whole genome shotgun (WGS) entry which is preliminary data.</text>
</comment>
<feature type="domain" description="Bifunctional inhibitor/plant lipid transfer protein/seed storage helical" evidence="6">
    <location>
        <begin position="31"/>
        <end position="106"/>
    </location>
</feature>
<keyword evidence="3" id="KW-1015">Disulfide bond</keyword>
<dbReference type="InterPro" id="IPR043325">
    <property type="entry name" value="LTSS"/>
</dbReference>
<comment type="similarity">
    <text evidence="1">Belongs to the plant LTP family.</text>
</comment>
<gene>
    <name evidence="7" type="ORF">HPP92_009603</name>
</gene>
<organism evidence="7 8">
    <name type="scientific">Vanilla planifolia</name>
    <name type="common">Vanilla</name>
    <dbReference type="NCBI Taxonomy" id="51239"/>
    <lineage>
        <taxon>Eukaryota</taxon>
        <taxon>Viridiplantae</taxon>
        <taxon>Streptophyta</taxon>
        <taxon>Embryophyta</taxon>
        <taxon>Tracheophyta</taxon>
        <taxon>Spermatophyta</taxon>
        <taxon>Magnoliopsida</taxon>
        <taxon>Liliopsida</taxon>
        <taxon>Asparagales</taxon>
        <taxon>Orchidaceae</taxon>
        <taxon>Vanilloideae</taxon>
        <taxon>Vanilleae</taxon>
        <taxon>Vanilla</taxon>
    </lineage>
</organism>
<evidence type="ECO:0000256" key="3">
    <source>
        <dbReference type="ARBA" id="ARBA00023157"/>
    </source>
</evidence>
<dbReference type="Pfam" id="PF14368">
    <property type="entry name" value="LTP_2"/>
    <property type="match status" value="1"/>
</dbReference>